<dbReference type="PROSITE" id="PS00670">
    <property type="entry name" value="D_2_HYDROXYACID_DH_2"/>
    <property type="match status" value="1"/>
</dbReference>
<proteinExistence type="inferred from homology"/>
<dbReference type="PANTHER" id="PTHR43761">
    <property type="entry name" value="D-ISOMER SPECIFIC 2-HYDROXYACID DEHYDROGENASE FAMILY PROTEIN (AFU_ORTHOLOGUE AFUA_1G13630)"/>
    <property type="match status" value="1"/>
</dbReference>
<dbReference type="Gene3D" id="3.40.50.720">
    <property type="entry name" value="NAD(P)-binding Rossmann-like Domain"/>
    <property type="match status" value="2"/>
</dbReference>
<dbReference type="InterPro" id="IPR043322">
    <property type="entry name" value="CtBP"/>
</dbReference>
<protein>
    <submittedName>
        <fullName evidence="7">D-3-phosphoglycerate dehydrogenase</fullName>
        <ecNumber evidence="7">1.1.1.95</ecNumber>
    </submittedName>
</protein>
<dbReference type="GO" id="GO:0004617">
    <property type="term" value="F:phosphoglycerate dehydrogenase activity"/>
    <property type="evidence" value="ECO:0007669"/>
    <property type="project" value="UniProtKB-EC"/>
</dbReference>
<dbReference type="InterPro" id="IPR006140">
    <property type="entry name" value="D-isomer_DH_NAD-bd"/>
</dbReference>
<dbReference type="EC" id="1.1.1.95" evidence="7"/>
<dbReference type="GO" id="GO:0051287">
    <property type="term" value="F:NAD binding"/>
    <property type="evidence" value="ECO:0007669"/>
    <property type="project" value="InterPro"/>
</dbReference>
<evidence type="ECO:0000259" key="6">
    <source>
        <dbReference type="Pfam" id="PF02826"/>
    </source>
</evidence>
<dbReference type="Pfam" id="PF00389">
    <property type="entry name" value="2-Hacid_dh"/>
    <property type="match status" value="1"/>
</dbReference>
<sequence>MCKVVICDLDHADVEPEEQVLAEAGYGFKWLRCKSQGEVIENCRGAVVLLNQYIKMDRVIFEALPSVRCVVRYGVGFDNIDLADATKHGVQACNVPDYCTNEVADQALAHIMSLLRKTTLSNNLIRRGVWDFQKLAPIPRLSDTTVGICGLGRIGSALAQRLRSLCREVIAFDVEQGVATRSFPDFVRFVTFAELLARSDVLSVHCPLNESSYHLFGKDEFFAMKGNAYFINVSRGGIVDEGALLEALKSGKIAGAALDVAESEPLSIDNPLLALDNFSVSPHSAWYSEQSAKDLKRKAAEEAVRFLRHGTVKYPVNTL</sequence>
<dbReference type="InterPro" id="IPR050418">
    <property type="entry name" value="D-iso_2-hydroxyacid_DH_PdxB"/>
</dbReference>
<evidence type="ECO:0000256" key="2">
    <source>
        <dbReference type="ARBA" id="ARBA00023002"/>
    </source>
</evidence>
<dbReference type="CDD" id="cd05299">
    <property type="entry name" value="CtBP_dh"/>
    <property type="match status" value="1"/>
</dbReference>
<feature type="domain" description="D-isomer specific 2-hydroxyacid dehydrogenase NAD-binding" evidence="6">
    <location>
        <begin position="108"/>
        <end position="285"/>
    </location>
</feature>
<evidence type="ECO:0000256" key="4">
    <source>
        <dbReference type="RuleBase" id="RU003719"/>
    </source>
</evidence>
<evidence type="ECO:0000256" key="1">
    <source>
        <dbReference type="ARBA" id="ARBA00005854"/>
    </source>
</evidence>
<evidence type="ECO:0000313" key="7">
    <source>
        <dbReference type="EMBL" id="AGS53622.1"/>
    </source>
</evidence>
<dbReference type="PROSITE" id="PS00671">
    <property type="entry name" value="D_2_HYDROXYACID_DH_3"/>
    <property type="match status" value="1"/>
</dbReference>
<dbReference type="GO" id="GO:0003714">
    <property type="term" value="F:transcription corepressor activity"/>
    <property type="evidence" value="ECO:0007669"/>
    <property type="project" value="InterPro"/>
</dbReference>
<organism evidence="7">
    <name type="scientific">uncultured bacterium contig00074</name>
    <dbReference type="NCBI Taxonomy" id="1181553"/>
    <lineage>
        <taxon>Bacteria</taxon>
        <taxon>environmental samples</taxon>
    </lineage>
</organism>
<dbReference type="EMBL" id="JQ844238">
    <property type="protein sequence ID" value="AGS53622.1"/>
    <property type="molecule type" value="Genomic_DNA"/>
</dbReference>
<keyword evidence="3" id="KW-0520">NAD</keyword>
<keyword evidence="2 4" id="KW-0560">Oxidoreductase</keyword>
<dbReference type="PANTHER" id="PTHR43761:SF1">
    <property type="entry name" value="D-ISOMER SPECIFIC 2-HYDROXYACID DEHYDROGENASE CATALYTIC DOMAIN-CONTAINING PROTEIN-RELATED"/>
    <property type="match status" value="1"/>
</dbReference>
<dbReference type="InterPro" id="IPR029753">
    <property type="entry name" value="D-isomer_DH_CS"/>
</dbReference>
<feature type="domain" description="D-isomer specific 2-hydroxyacid dehydrogenase catalytic" evidence="5">
    <location>
        <begin position="25"/>
        <end position="317"/>
    </location>
</feature>
<dbReference type="InterPro" id="IPR006139">
    <property type="entry name" value="D-isomer_2_OHA_DH_cat_dom"/>
</dbReference>
<evidence type="ECO:0000259" key="5">
    <source>
        <dbReference type="Pfam" id="PF00389"/>
    </source>
</evidence>
<name>A0A806K1A8_9BACT</name>
<dbReference type="Pfam" id="PF02826">
    <property type="entry name" value="2-Hacid_dh_C"/>
    <property type="match status" value="1"/>
</dbReference>
<dbReference type="SUPFAM" id="SSF51735">
    <property type="entry name" value="NAD(P)-binding Rossmann-fold domains"/>
    <property type="match status" value="1"/>
</dbReference>
<evidence type="ECO:0000256" key="3">
    <source>
        <dbReference type="ARBA" id="ARBA00023027"/>
    </source>
</evidence>
<comment type="similarity">
    <text evidence="1 4">Belongs to the D-isomer specific 2-hydroxyacid dehydrogenase family.</text>
</comment>
<accession>A0A806K1A8</accession>
<dbReference type="SUPFAM" id="SSF52283">
    <property type="entry name" value="Formate/glycerate dehydrogenase catalytic domain-like"/>
    <property type="match status" value="1"/>
</dbReference>
<dbReference type="InterPro" id="IPR036291">
    <property type="entry name" value="NAD(P)-bd_dom_sf"/>
</dbReference>
<dbReference type="AlphaFoldDB" id="A0A806K1A8"/>
<reference evidence="7" key="1">
    <citation type="submission" date="2012-03" db="EMBL/GenBank/DDBJ databases">
        <title>Functional metagenomics reveals considerable lignocellulase gene clusters in the gut microbiome of a wood-feeding higher termite.</title>
        <authorList>
            <person name="Liu N."/>
        </authorList>
    </citation>
    <scope>NUCLEOTIDE SEQUENCE</scope>
</reference>